<evidence type="ECO:0000313" key="2">
    <source>
        <dbReference type="Proteomes" id="UP000000599"/>
    </source>
</evidence>
<dbReference type="VEuPathDB" id="FungiDB:DEHA2D17534g"/>
<dbReference type="Proteomes" id="UP000000599">
    <property type="component" value="Chromosome D"/>
</dbReference>
<accession>Q6BRC1</accession>
<gene>
    <name evidence="1" type="ordered locus">DEHA2D17534g</name>
</gene>
<dbReference type="InParanoid" id="Q6BRC1"/>
<dbReference type="RefSeq" id="XP_459249.2">
    <property type="nucleotide sequence ID" value="XM_459249.1"/>
</dbReference>
<evidence type="ECO:0000313" key="1">
    <source>
        <dbReference type="EMBL" id="CAG87423.2"/>
    </source>
</evidence>
<dbReference type="AlphaFoldDB" id="Q6BRC1"/>
<name>Q6BRC1_DEBHA</name>
<protein>
    <submittedName>
        <fullName evidence="1">DEHA2D17534p</fullName>
    </submittedName>
</protein>
<dbReference type="OrthoDB" id="10479431at2759"/>
<dbReference type="EMBL" id="CR382136">
    <property type="protein sequence ID" value="CAG87423.2"/>
    <property type="molecule type" value="Genomic_DNA"/>
</dbReference>
<organism evidence="1 2">
    <name type="scientific">Debaryomyces hansenii (strain ATCC 36239 / CBS 767 / BCRC 21394 / JCM 1990 / NBRC 0083 / IGC 2968)</name>
    <name type="common">Yeast</name>
    <name type="synonym">Torulaspora hansenii</name>
    <dbReference type="NCBI Taxonomy" id="284592"/>
    <lineage>
        <taxon>Eukaryota</taxon>
        <taxon>Fungi</taxon>
        <taxon>Dikarya</taxon>
        <taxon>Ascomycota</taxon>
        <taxon>Saccharomycotina</taxon>
        <taxon>Pichiomycetes</taxon>
        <taxon>Debaryomycetaceae</taxon>
        <taxon>Debaryomyces</taxon>
    </lineage>
</organism>
<reference evidence="1 2" key="1">
    <citation type="journal article" date="2004" name="Nature">
        <title>Genome evolution in yeasts.</title>
        <authorList>
            <consortium name="Genolevures"/>
            <person name="Dujon B."/>
            <person name="Sherman D."/>
            <person name="Fischer G."/>
            <person name="Durrens P."/>
            <person name="Casaregola S."/>
            <person name="Lafontaine I."/>
            <person name="de Montigny J."/>
            <person name="Marck C."/>
            <person name="Neuveglise C."/>
            <person name="Talla E."/>
            <person name="Goffard N."/>
            <person name="Frangeul L."/>
            <person name="Aigle M."/>
            <person name="Anthouard V."/>
            <person name="Babour A."/>
            <person name="Barbe V."/>
            <person name="Barnay S."/>
            <person name="Blanchin S."/>
            <person name="Beckerich J.M."/>
            <person name="Beyne E."/>
            <person name="Bleykasten C."/>
            <person name="Boisrame A."/>
            <person name="Boyer J."/>
            <person name="Cattolico L."/>
            <person name="Confanioleri F."/>
            <person name="de Daruvar A."/>
            <person name="Despons L."/>
            <person name="Fabre E."/>
            <person name="Fairhead C."/>
            <person name="Ferry-Dumazet H."/>
            <person name="Groppi A."/>
            <person name="Hantraye F."/>
            <person name="Hennequin C."/>
            <person name="Jauniaux N."/>
            <person name="Joyet P."/>
            <person name="Kachouri R."/>
            <person name="Kerrest A."/>
            <person name="Koszul R."/>
            <person name="Lemaire M."/>
            <person name="Lesur I."/>
            <person name="Ma L."/>
            <person name="Muller H."/>
            <person name="Nicaud J.M."/>
            <person name="Nikolski M."/>
            <person name="Oztas S."/>
            <person name="Ozier-Kalogeropoulos O."/>
            <person name="Pellenz S."/>
            <person name="Potier S."/>
            <person name="Richard G.F."/>
            <person name="Straub M.L."/>
            <person name="Suleau A."/>
            <person name="Swennene D."/>
            <person name="Tekaia F."/>
            <person name="Wesolowski-Louvel M."/>
            <person name="Westhof E."/>
            <person name="Wirth B."/>
            <person name="Zeniou-Meyer M."/>
            <person name="Zivanovic I."/>
            <person name="Bolotin-Fukuhara M."/>
            <person name="Thierry A."/>
            <person name="Bouchier C."/>
            <person name="Caudron B."/>
            <person name="Scarpelli C."/>
            <person name="Gaillardin C."/>
            <person name="Weissenbach J."/>
            <person name="Wincker P."/>
            <person name="Souciet J.L."/>
        </authorList>
    </citation>
    <scope>NUCLEOTIDE SEQUENCE [LARGE SCALE GENOMIC DNA]</scope>
    <source>
        <strain evidence="2">ATCC 36239 / CBS 767 / BCRC 21394 / JCM 1990 / NBRC 0083 / IGC 2968</strain>
    </source>
</reference>
<dbReference type="KEGG" id="dha:DEHA2D17534g"/>
<sequence length="260" mass="30671">MYSMTNGREAIFRRDRSYYHYCVPDTSALRIIINNTKQRLKDVEGKTFTDVFDAVRRENPTPVLTKKRARRACDCMSHIYQHNMMLMNKLWEKDETTGETVGYLRLLNFVLSVVAASTWFSASKTYKPLIKGRSNILSNLIKKCEKYLEAFEVDNLSRPDDILNAWENIYVNEPSISVYLFHLQSLFHKWQLWLYPWLAMFDDSHHYFDVFDRAESHDDYLQEIALEIRIHMSESKAQGARKQMLLAQADFEATERSLGR</sequence>
<keyword evidence="2" id="KW-1185">Reference proteome</keyword>
<dbReference type="HOGENOM" id="CLU_1069660_0_0_1"/>
<dbReference type="GeneID" id="2901243"/>
<proteinExistence type="predicted"/>